<comment type="similarity">
    <text evidence="1">Belongs to the HesB/IscA family.</text>
</comment>
<evidence type="ECO:0000313" key="3">
    <source>
        <dbReference type="Proteomes" id="UP000199159"/>
    </source>
</evidence>
<gene>
    <name evidence="2" type="ORF">SAMN05216565_10392</name>
</gene>
<dbReference type="EMBL" id="FNJU01000003">
    <property type="protein sequence ID" value="SDP44606.1"/>
    <property type="molecule type" value="Genomic_DNA"/>
</dbReference>
<proteinExistence type="inferred from homology"/>
<reference evidence="3" key="1">
    <citation type="submission" date="2016-10" db="EMBL/GenBank/DDBJ databases">
        <authorList>
            <person name="Varghese N."/>
            <person name="Submissions S."/>
        </authorList>
    </citation>
    <scope>NUCLEOTIDE SEQUENCE [LARGE SCALE GENOMIC DNA]</scope>
    <source>
        <strain evidence="3">IBRC-M10078</strain>
    </source>
</reference>
<evidence type="ECO:0000256" key="1">
    <source>
        <dbReference type="ARBA" id="ARBA00006718"/>
    </source>
</evidence>
<organism evidence="2 3">
    <name type="scientific">Litchfieldia salsa</name>
    <dbReference type="NCBI Taxonomy" id="930152"/>
    <lineage>
        <taxon>Bacteria</taxon>
        <taxon>Bacillati</taxon>
        <taxon>Bacillota</taxon>
        <taxon>Bacilli</taxon>
        <taxon>Bacillales</taxon>
        <taxon>Bacillaceae</taxon>
        <taxon>Litchfieldia</taxon>
    </lineage>
</organism>
<dbReference type="InterPro" id="IPR035903">
    <property type="entry name" value="HesB-like_dom_sf"/>
</dbReference>
<keyword evidence="3" id="KW-1185">Reference proteome</keyword>
<dbReference type="InterPro" id="IPR008326">
    <property type="entry name" value="PdhI-like"/>
</dbReference>
<evidence type="ECO:0000313" key="2">
    <source>
        <dbReference type="EMBL" id="SDP44606.1"/>
    </source>
</evidence>
<dbReference type="SUPFAM" id="SSF89360">
    <property type="entry name" value="HesB-like domain"/>
    <property type="match status" value="1"/>
</dbReference>
<dbReference type="PIRSF" id="PIRSF034852">
    <property type="entry name" value="UCP034852"/>
    <property type="match status" value="1"/>
</dbReference>
<sequence length="95" mass="10957">MEIQIDTKAADWYKRELNLGNGDSVRFFVRYGGSSSIQPGFSLGVSKDTPEDTGSQTNESGIMFFIQEDDLWYFKDHDLIINYDEKAEEPVFNYQ</sequence>
<dbReference type="STRING" id="930152.SAMN05216565_10392"/>
<protein>
    <submittedName>
        <fullName evidence="2">Uncharacterized protein YneR</fullName>
    </submittedName>
</protein>
<dbReference type="AlphaFoldDB" id="A0A1H0STL8"/>
<dbReference type="Proteomes" id="UP000199159">
    <property type="component" value="Unassembled WGS sequence"/>
</dbReference>
<dbReference type="RefSeq" id="WP_090851629.1">
    <property type="nucleotide sequence ID" value="NZ_FNJU01000003.1"/>
</dbReference>
<dbReference type="OrthoDB" id="1645729at2"/>
<accession>A0A1H0STL8</accession>
<name>A0A1H0STL8_9BACI</name>